<comment type="subcellular location">
    <subcellularLocation>
        <location evidence="1">Endoplasmic reticulum membrane</location>
        <topology evidence="1">Single-pass type IV membrane protein</topology>
    </subcellularLocation>
</comment>
<dbReference type="PANTHER" id="PTHR12825">
    <property type="entry name" value="BNIP1-RELATED"/>
    <property type="match status" value="1"/>
</dbReference>
<keyword evidence="4" id="KW-0256">Endoplasmic reticulum</keyword>
<dbReference type="AlphaFoldDB" id="A0A167KW63"/>
<keyword evidence="5" id="KW-0931">ER-Golgi transport</keyword>
<keyword evidence="3 10" id="KW-0812">Transmembrane</keyword>
<evidence type="ECO:0000256" key="9">
    <source>
        <dbReference type="ARBA" id="ARBA00037934"/>
    </source>
</evidence>
<dbReference type="EMBL" id="KV440993">
    <property type="protein sequence ID" value="OAD69028.1"/>
    <property type="molecule type" value="Genomic_DNA"/>
</dbReference>
<dbReference type="InterPro" id="IPR056173">
    <property type="entry name" value="Sec20_C"/>
</dbReference>
<keyword evidence="2" id="KW-0813">Transport</keyword>
<name>A0A167KW63_PHYB8</name>
<evidence type="ECO:0000256" key="3">
    <source>
        <dbReference type="ARBA" id="ARBA00022692"/>
    </source>
</evidence>
<dbReference type="GO" id="GO:0031201">
    <property type="term" value="C:SNARE complex"/>
    <property type="evidence" value="ECO:0007669"/>
    <property type="project" value="TreeGrafter"/>
</dbReference>
<dbReference type="VEuPathDB" id="FungiDB:PHYBLDRAFT_183069"/>
<dbReference type="PANTHER" id="PTHR12825:SF0">
    <property type="entry name" value="VESICLE TRANSPORT PROTEIN SEC20"/>
    <property type="match status" value="1"/>
</dbReference>
<dbReference type="STRING" id="763407.A0A167KW63"/>
<dbReference type="GeneID" id="28999621"/>
<evidence type="ECO:0000256" key="2">
    <source>
        <dbReference type="ARBA" id="ARBA00022448"/>
    </source>
</evidence>
<evidence type="ECO:0000256" key="8">
    <source>
        <dbReference type="ARBA" id="ARBA00023136"/>
    </source>
</evidence>
<evidence type="ECO:0000313" key="12">
    <source>
        <dbReference type="EMBL" id="OAD69028.1"/>
    </source>
</evidence>
<dbReference type="OrthoDB" id="46868at2759"/>
<evidence type="ECO:0000259" key="11">
    <source>
        <dbReference type="Pfam" id="PF03908"/>
    </source>
</evidence>
<feature type="transmembrane region" description="Helical" evidence="10">
    <location>
        <begin position="206"/>
        <end position="227"/>
    </location>
</feature>
<dbReference type="RefSeq" id="XP_018287068.1">
    <property type="nucleotide sequence ID" value="XM_018438715.1"/>
</dbReference>
<dbReference type="GO" id="GO:0006890">
    <property type="term" value="P:retrograde vesicle-mediated transport, Golgi to endoplasmic reticulum"/>
    <property type="evidence" value="ECO:0007669"/>
    <property type="project" value="InterPro"/>
</dbReference>
<dbReference type="Proteomes" id="UP000077315">
    <property type="component" value="Unassembled WGS sequence"/>
</dbReference>
<evidence type="ECO:0000256" key="10">
    <source>
        <dbReference type="SAM" id="Phobius"/>
    </source>
</evidence>
<dbReference type="Pfam" id="PF03908">
    <property type="entry name" value="Sec20"/>
    <property type="match status" value="1"/>
</dbReference>
<comment type="similarity">
    <text evidence="9">Belongs to the SEC20 family.</text>
</comment>
<dbReference type="InParanoid" id="A0A167KW63"/>
<sequence length="395" mass="43169">MSTEKLRGIGQLSAECQRLVRRLAQVDSIPLQKEVATLLKSDLRTFEHDIQQVKQLAEEEDSLASKESILGKLAEYETQFKQLQISSRQAIWQSKQRVEQQDRKQREELFGMRGKMDEKSFTEQYELKQRHTHGDQRLLQASSEVTEALGKTRKLMEQELEKSSYSAIMLADSSKTLMATRSEYANLGSLMTISKRLISQLESADWFDRVSLLLGVFLFCGVVLYIIKKRTWDVGISWIGWLSGHSTTTKTIKDATVTATTALLSNPTATIAVVSEATPLVASFIASTTTLEVLSEVSPLATLTIAKKATLDIVSEAVPAVASSIASKATLDIVSEAIPAVASSIASKAALEIVSEAAPSVASPITSKPTLEVVSEVIHLVASTIASTAPIRDEL</sequence>
<dbReference type="GO" id="GO:0005484">
    <property type="term" value="F:SNAP receptor activity"/>
    <property type="evidence" value="ECO:0007669"/>
    <property type="project" value="InterPro"/>
</dbReference>
<evidence type="ECO:0000256" key="5">
    <source>
        <dbReference type="ARBA" id="ARBA00022892"/>
    </source>
</evidence>
<evidence type="ECO:0000256" key="7">
    <source>
        <dbReference type="ARBA" id="ARBA00023054"/>
    </source>
</evidence>
<keyword evidence="13" id="KW-1185">Reference proteome</keyword>
<keyword evidence="7" id="KW-0175">Coiled coil</keyword>
<dbReference type="InterPro" id="IPR005606">
    <property type="entry name" value="Sec20"/>
</dbReference>
<proteinExistence type="inferred from homology"/>
<evidence type="ECO:0000256" key="4">
    <source>
        <dbReference type="ARBA" id="ARBA00022824"/>
    </source>
</evidence>
<feature type="domain" description="Sec20 C-terminal" evidence="11">
    <location>
        <begin position="141"/>
        <end position="230"/>
    </location>
</feature>
<dbReference type="GO" id="GO:0005789">
    <property type="term" value="C:endoplasmic reticulum membrane"/>
    <property type="evidence" value="ECO:0007669"/>
    <property type="project" value="UniProtKB-SubCell"/>
</dbReference>
<protein>
    <recommendedName>
        <fullName evidence="11">Sec20 C-terminal domain-containing protein</fullName>
    </recommendedName>
</protein>
<organism evidence="12 13">
    <name type="scientific">Phycomyces blakesleeanus (strain ATCC 8743b / DSM 1359 / FGSC 10004 / NBRC 33097 / NRRL 1555)</name>
    <dbReference type="NCBI Taxonomy" id="763407"/>
    <lineage>
        <taxon>Eukaryota</taxon>
        <taxon>Fungi</taxon>
        <taxon>Fungi incertae sedis</taxon>
        <taxon>Mucoromycota</taxon>
        <taxon>Mucoromycotina</taxon>
        <taxon>Mucoromycetes</taxon>
        <taxon>Mucorales</taxon>
        <taxon>Phycomycetaceae</taxon>
        <taxon>Phycomyces</taxon>
    </lineage>
</organism>
<accession>A0A167KW63</accession>
<gene>
    <name evidence="12" type="ORF">PHYBLDRAFT_183069</name>
</gene>
<keyword evidence="8 10" id="KW-0472">Membrane</keyword>
<evidence type="ECO:0000256" key="6">
    <source>
        <dbReference type="ARBA" id="ARBA00022989"/>
    </source>
</evidence>
<reference evidence="13" key="1">
    <citation type="submission" date="2015-06" db="EMBL/GenBank/DDBJ databases">
        <title>Expansion of signal transduction pathways in fungi by whole-genome duplication.</title>
        <authorList>
            <consortium name="DOE Joint Genome Institute"/>
            <person name="Corrochano L.M."/>
            <person name="Kuo A."/>
            <person name="Marcet-Houben M."/>
            <person name="Polaino S."/>
            <person name="Salamov A."/>
            <person name="Villalobos J.M."/>
            <person name="Alvarez M.I."/>
            <person name="Avalos J."/>
            <person name="Benito E.P."/>
            <person name="Benoit I."/>
            <person name="Burger G."/>
            <person name="Camino L.P."/>
            <person name="Canovas D."/>
            <person name="Cerda-Olmedo E."/>
            <person name="Cheng J.-F."/>
            <person name="Dominguez A."/>
            <person name="Elias M."/>
            <person name="Eslava A.P."/>
            <person name="Glaser F."/>
            <person name="Grimwood J."/>
            <person name="Gutierrez G."/>
            <person name="Heitman J."/>
            <person name="Henrissat B."/>
            <person name="Iturriaga E.A."/>
            <person name="Lang B.F."/>
            <person name="Lavin J.L."/>
            <person name="Lee S."/>
            <person name="Li W."/>
            <person name="Lindquist E."/>
            <person name="Lopez-Garcia S."/>
            <person name="Luque E.M."/>
            <person name="Marcos A.T."/>
            <person name="Martin J."/>
            <person name="McCluskey K."/>
            <person name="Medina H.R."/>
            <person name="Miralles-Duran A."/>
            <person name="Miyazaki A."/>
            <person name="Munoz-Torres E."/>
            <person name="Oguiza J.A."/>
            <person name="Ohm R."/>
            <person name="Olmedo M."/>
            <person name="Orejas M."/>
            <person name="Ortiz-Castellanos L."/>
            <person name="Pisabarro A.G."/>
            <person name="Rodriguez-Romero J."/>
            <person name="Ruiz-Herrera J."/>
            <person name="Ruiz-Vazquez R."/>
            <person name="Sanz C."/>
            <person name="Schackwitz W."/>
            <person name="Schmutz J."/>
            <person name="Shahriari M."/>
            <person name="Shelest E."/>
            <person name="Silva-Franco F."/>
            <person name="Soanes D."/>
            <person name="Syed K."/>
            <person name="Tagua V.G."/>
            <person name="Talbot N.J."/>
            <person name="Thon M."/>
            <person name="De vries R.P."/>
            <person name="Wiebenga A."/>
            <person name="Yadav J.S."/>
            <person name="Braun E.L."/>
            <person name="Baker S."/>
            <person name="Garre V."/>
            <person name="Horwitz B."/>
            <person name="Torres-Martinez S."/>
            <person name="Idnurm A."/>
            <person name="Herrera-Estrella A."/>
            <person name="Gabaldon T."/>
            <person name="Grigoriev I.V."/>
        </authorList>
    </citation>
    <scope>NUCLEOTIDE SEQUENCE [LARGE SCALE GENOMIC DNA]</scope>
    <source>
        <strain evidence="13">NRRL 1555(-)</strain>
    </source>
</reference>
<evidence type="ECO:0000313" key="13">
    <source>
        <dbReference type="Proteomes" id="UP000077315"/>
    </source>
</evidence>
<evidence type="ECO:0000256" key="1">
    <source>
        <dbReference type="ARBA" id="ARBA00004163"/>
    </source>
</evidence>
<keyword evidence="6 10" id="KW-1133">Transmembrane helix</keyword>